<name>A0ABX6AZC5_9ACTN</name>
<evidence type="ECO:0000313" key="2">
    <source>
        <dbReference type="EMBL" id="QEV08167.1"/>
    </source>
</evidence>
<protein>
    <recommendedName>
        <fullName evidence="4">Lipoprotein</fullName>
    </recommendedName>
</protein>
<dbReference type="GeneID" id="95537441"/>
<dbReference type="EMBL" id="CP023697">
    <property type="protein sequence ID" value="QEV08167.1"/>
    <property type="molecule type" value="Genomic_DNA"/>
</dbReference>
<dbReference type="PROSITE" id="PS51257">
    <property type="entry name" value="PROKAR_LIPOPROTEIN"/>
    <property type="match status" value="1"/>
</dbReference>
<evidence type="ECO:0000313" key="3">
    <source>
        <dbReference type="Proteomes" id="UP000326041"/>
    </source>
</evidence>
<accession>A0ABX6AZC5</accession>
<sequence length="223" mass="22820">MKTKETFLSACAVAAVLAGTAACTSDGDGPTAKAKATATAKATADTTCEDGTYAWFNVDERDVLTGVAEKEEIGGKGARLTHKLTPLHTPRTAVVFEKGSRAGDAKAALRSLAVLIGEANADDDGVSSEFTNVHRSAPDLDNGSTTIDGAGTIVQYAWVKQVTADFRYTCGDGEPVTGRATGWVIDGSGLLECSTPIENVKEGAPALAAARLSCGPDAPAAKT</sequence>
<keyword evidence="1" id="KW-0732">Signal</keyword>
<evidence type="ECO:0008006" key="4">
    <source>
        <dbReference type="Google" id="ProtNLM"/>
    </source>
</evidence>
<reference evidence="2 3" key="1">
    <citation type="submission" date="2017-09" db="EMBL/GenBank/DDBJ databases">
        <authorList>
            <person name="Lee N."/>
            <person name="Cho B.-K."/>
        </authorList>
    </citation>
    <scope>NUCLEOTIDE SEQUENCE [LARGE SCALE GENOMIC DNA]</scope>
    <source>
        <strain evidence="2 3">ATCC 13879</strain>
    </source>
</reference>
<evidence type="ECO:0000256" key="1">
    <source>
        <dbReference type="SAM" id="SignalP"/>
    </source>
</evidence>
<dbReference type="Proteomes" id="UP000326041">
    <property type="component" value="Chromosome"/>
</dbReference>
<feature type="signal peptide" evidence="1">
    <location>
        <begin position="1"/>
        <end position="21"/>
    </location>
</feature>
<keyword evidence="3" id="KW-1185">Reference proteome</keyword>
<feature type="chain" id="PRO_5046916327" description="Lipoprotein" evidence="1">
    <location>
        <begin position="22"/>
        <end position="223"/>
    </location>
</feature>
<gene>
    <name evidence="2" type="ORF">CP972_23325</name>
</gene>
<organism evidence="2 3">
    <name type="scientific">Streptomyces prasinus</name>
    <dbReference type="NCBI Taxonomy" id="67345"/>
    <lineage>
        <taxon>Bacteria</taxon>
        <taxon>Bacillati</taxon>
        <taxon>Actinomycetota</taxon>
        <taxon>Actinomycetes</taxon>
        <taxon>Kitasatosporales</taxon>
        <taxon>Streptomycetaceae</taxon>
        <taxon>Streptomyces</taxon>
    </lineage>
</organism>
<dbReference type="RefSeq" id="WP_055607963.1">
    <property type="nucleotide sequence ID" value="NZ_CP023697.1"/>
</dbReference>
<proteinExistence type="predicted"/>